<dbReference type="InParanoid" id="A0A067R2K6"/>
<keyword evidence="2" id="KW-1185">Reference proteome</keyword>
<organism evidence="1 2">
    <name type="scientific">Zootermopsis nevadensis</name>
    <name type="common">Dampwood termite</name>
    <dbReference type="NCBI Taxonomy" id="136037"/>
    <lineage>
        <taxon>Eukaryota</taxon>
        <taxon>Metazoa</taxon>
        <taxon>Ecdysozoa</taxon>
        <taxon>Arthropoda</taxon>
        <taxon>Hexapoda</taxon>
        <taxon>Insecta</taxon>
        <taxon>Pterygota</taxon>
        <taxon>Neoptera</taxon>
        <taxon>Polyneoptera</taxon>
        <taxon>Dictyoptera</taxon>
        <taxon>Blattodea</taxon>
        <taxon>Blattoidea</taxon>
        <taxon>Termitoidae</taxon>
        <taxon>Termopsidae</taxon>
        <taxon>Zootermopsis</taxon>
    </lineage>
</organism>
<name>A0A067R2K6_ZOONE</name>
<dbReference type="InterPro" id="IPR038606">
    <property type="entry name" value="To_sf"/>
</dbReference>
<dbReference type="Pfam" id="PF06585">
    <property type="entry name" value="JHBP"/>
    <property type="match status" value="1"/>
</dbReference>
<dbReference type="InterPro" id="IPR010562">
    <property type="entry name" value="Haemolymph_juvenile_hormone-bd"/>
</dbReference>
<accession>A0A067R2K6</accession>
<proteinExistence type="predicted"/>
<evidence type="ECO:0000313" key="1">
    <source>
        <dbReference type="EMBL" id="KDR17151.1"/>
    </source>
</evidence>
<reference evidence="1 2" key="1">
    <citation type="journal article" date="2014" name="Nat. Commun.">
        <title>Molecular traces of alternative social organization in a termite genome.</title>
        <authorList>
            <person name="Terrapon N."/>
            <person name="Li C."/>
            <person name="Robertson H.M."/>
            <person name="Ji L."/>
            <person name="Meng X."/>
            <person name="Booth W."/>
            <person name="Chen Z."/>
            <person name="Childers C.P."/>
            <person name="Glastad K.M."/>
            <person name="Gokhale K."/>
            <person name="Gowin J."/>
            <person name="Gronenberg W."/>
            <person name="Hermansen R.A."/>
            <person name="Hu H."/>
            <person name="Hunt B.G."/>
            <person name="Huylmans A.K."/>
            <person name="Khalil S.M."/>
            <person name="Mitchell R.D."/>
            <person name="Munoz-Torres M.C."/>
            <person name="Mustard J.A."/>
            <person name="Pan H."/>
            <person name="Reese J.T."/>
            <person name="Scharf M.E."/>
            <person name="Sun F."/>
            <person name="Vogel H."/>
            <person name="Xiao J."/>
            <person name="Yang W."/>
            <person name="Yang Z."/>
            <person name="Yang Z."/>
            <person name="Zhou J."/>
            <person name="Zhu J."/>
            <person name="Brent C.S."/>
            <person name="Elsik C.G."/>
            <person name="Goodisman M.A."/>
            <person name="Liberles D.A."/>
            <person name="Roe R.M."/>
            <person name="Vargo E.L."/>
            <person name="Vilcinskas A."/>
            <person name="Wang J."/>
            <person name="Bornberg-Bauer E."/>
            <person name="Korb J."/>
            <person name="Zhang G."/>
            <person name="Liebig J."/>
        </authorList>
    </citation>
    <scope>NUCLEOTIDE SEQUENCE [LARGE SCALE GENOMIC DNA]</scope>
    <source>
        <tissue evidence="1">Whole organism</tissue>
    </source>
</reference>
<sequence>MMTVENVELGDFEITGLSSFIRNALSLQLANLEIVFNLTFPLQVKANYIDFSVILGDTIPFYGGGTANLNIDLRLEGLIAIGSTEDEIIYIETLLADIFFDSLKVEISSLMGYTGGKTNDVFNRLIEEITPELIYLMKPMVIDGILESILEVVNGFLLPLGLTWTDIVGCLLGIGECPIPLP</sequence>
<dbReference type="Gene3D" id="3.15.10.30">
    <property type="entry name" value="Haemolymph juvenile hormone binding protein"/>
    <property type="match status" value="1"/>
</dbReference>
<evidence type="ECO:0000313" key="2">
    <source>
        <dbReference type="Proteomes" id="UP000027135"/>
    </source>
</evidence>
<gene>
    <name evidence="1" type="ORF">L798_08411</name>
</gene>
<dbReference type="Proteomes" id="UP000027135">
    <property type="component" value="Unassembled WGS sequence"/>
</dbReference>
<dbReference type="EMBL" id="KK852751">
    <property type="protein sequence ID" value="KDR17151.1"/>
    <property type="molecule type" value="Genomic_DNA"/>
</dbReference>
<protein>
    <submittedName>
        <fullName evidence="1">Uncharacterized protein</fullName>
    </submittedName>
</protein>
<dbReference type="AlphaFoldDB" id="A0A067R2K6"/>